<evidence type="ECO:0000313" key="10">
    <source>
        <dbReference type="Proteomes" id="UP000182737"/>
    </source>
</evidence>
<keyword evidence="3" id="KW-1003">Cell membrane</keyword>
<dbReference type="InterPro" id="IPR035906">
    <property type="entry name" value="MetI-like_sf"/>
</dbReference>
<feature type="transmembrane region" description="Helical" evidence="7">
    <location>
        <begin position="194"/>
        <end position="216"/>
    </location>
</feature>
<feature type="transmembrane region" description="Helical" evidence="7">
    <location>
        <begin position="67"/>
        <end position="88"/>
    </location>
</feature>
<evidence type="ECO:0000256" key="7">
    <source>
        <dbReference type="RuleBase" id="RU363032"/>
    </source>
</evidence>
<protein>
    <submittedName>
        <fullName evidence="9">NitT/TauT family transport system permease protein</fullName>
    </submittedName>
</protein>
<evidence type="ECO:0000256" key="3">
    <source>
        <dbReference type="ARBA" id="ARBA00022475"/>
    </source>
</evidence>
<keyword evidence="10" id="KW-1185">Reference proteome</keyword>
<dbReference type="SUPFAM" id="SSF161098">
    <property type="entry name" value="MetI-like"/>
    <property type="match status" value="1"/>
</dbReference>
<comment type="similarity">
    <text evidence="7">Belongs to the binding-protein-dependent transport system permease family.</text>
</comment>
<dbReference type="Pfam" id="PF00528">
    <property type="entry name" value="BPD_transp_1"/>
    <property type="match status" value="1"/>
</dbReference>
<dbReference type="InterPro" id="IPR000515">
    <property type="entry name" value="MetI-like"/>
</dbReference>
<dbReference type="GO" id="GO:0055085">
    <property type="term" value="P:transmembrane transport"/>
    <property type="evidence" value="ECO:0007669"/>
    <property type="project" value="InterPro"/>
</dbReference>
<evidence type="ECO:0000256" key="4">
    <source>
        <dbReference type="ARBA" id="ARBA00022692"/>
    </source>
</evidence>
<name>A0A1I3K474_9SPIR</name>
<keyword evidence="2 7" id="KW-0813">Transport</keyword>
<reference evidence="10" key="1">
    <citation type="submission" date="2016-10" db="EMBL/GenBank/DDBJ databases">
        <authorList>
            <person name="Varghese N."/>
            <person name="Submissions S."/>
        </authorList>
    </citation>
    <scope>NUCLEOTIDE SEQUENCE [LARGE SCALE GENOMIC DNA]</scope>
    <source>
        <strain evidence="10">XBD1002</strain>
    </source>
</reference>
<evidence type="ECO:0000256" key="6">
    <source>
        <dbReference type="ARBA" id="ARBA00023136"/>
    </source>
</evidence>
<keyword evidence="4 7" id="KW-0812">Transmembrane</keyword>
<accession>A0A1I3K474</accession>
<evidence type="ECO:0000256" key="1">
    <source>
        <dbReference type="ARBA" id="ARBA00004651"/>
    </source>
</evidence>
<gene>
    <name evidence="9" type="ORF">SAMN04487775_10466</name>
</gene>
<dbReference type="PROSITE" id="PS50928">
    <property type="entry name" value="ABC_TM1"/>
    <property type="match status" value="1"/>
</dbReference>
<feature type="transmembrane region" description="Helical" evidence="7">
    <location>
        <begin position="34"/>
        <end position="55"/>
    </location>
</feature>
<evidence type="ECO:0000259" key="8">
    <source>
        <dbReference type="PROSITE" id="PS50928"/>
    </source>
</evidence>
<dbReference type="Proteomes" id="UP000182737">
    <property type="component" value="Unassembled WGS sequence"/>
</dbReference>
<keyword evidence="6 7" id="KW-0472">Membrane</keyword>
<dbReference type="AlphaFoldDB" id="A0A1I3K474"/>
<evidence type="ECO:0000313" key="9">
    <source>
        <dbReference type="EMBL" id="SFI67319.1"/>
    </source>
</evidence>
<feature type="domain" description="ABC transmembrane type-1" evidence="8">
    <location>
        <begin position="30"/>
        <end position="213"/>
    </location>
</feature>
<dbReference type="EMBL" id="FORI01000004">
    <property type="protein sequence ID" value="SFI67319.1"/>
    <property type="molecule type" value="Genomic_DNA"/>
</dbReference>
<dbReference type="CDD" id="cd06261">
    <property type="entry name" value="TM_PBP2"/>
    <property type="match status" value="1"/>
</dbReference>
<dbReference type="Gene3D" id="1.10.3720.10">
    <property type="entry name" value="MetI-like"/>
    <property type="match status" value="1"/>
</dbReference>
<dbReference type="PANTHER" id="PTHR30151:SF0">
    <property type="entry name" value="ABC TRANSPORTER PERMEASE PROTEIN MJ0413-RELATED"/>
    <property type="match status" value="1"/>
</dbReference>
<dbReference type="GO" id="GO:0005886">
    <property type="term" value="C:plasma membrane"/>
    <property type="evidence" value="ECO:0007669"/>
    <property type="project" value="UniProtKB-SubCell"/>
</dbReference>
<keyword evidence="5 7" id="KW-1133">Transmembrane helix</keyword>
<proteinExistence type="inferred from homology"/>
<evidence type="ECO:0000256" key="5">
    <source>
        <dbReference type="ARBA" id="ARBA00022989"/>
    </source>
</evidence>
<dbReference type="PANTHER" id="PTHR30151">
    <property type="entry name" value="ALKANE SULFONATE ABC TRANSPORTER-RELATED, MEMBRANE SUBUNIT"/>
    <property type="match status" value="1"/>
</dbReference>
<sequence>MKAPLILPYPHTVLVRLCELAGTALFWKSFCITLLRVILAFIISVLAGFCLGLLSADYKLFNSFLQFPLNVIRVTPIIAFILIALFWFKSGTVPVVIATVMSLPVMVTACEKGFERNAENIEKLFKANSYGFTGFYAFRYIRFPSALPAILSGAESSFGLCWKVVAAGEVLSVPRFAAGTLMQKAQVHLDTADVLAVTAVLVIVSSLCQWFLKILINKFSSKKGEKAL</sequence>
<evidence type="ECO:0000256" key="2">
    <source>
        <dbReference type="ARBA" id="ARBA00022448"/>
    </source>
</evidence>
<comment type="subcellular location">
    <subcellularLocation>
        <location evidence="1 7">Cell membrane</location>
        <topology evidence="1 7">Multi-pass membrane protein</topology>
    </subcellularLocation>
</comment>
<organism evidence="9 10">
    <name type="scientific">Treponema bryantii</name>
    <dbReference type="NCBI Taxonomy" id="163"/>
    <lineage>
        <taxon>Bacteria</taxon>
        <taxon>Pseudomonadati</taxon>
        <taxon>Spirochaetota</taxon>
        <taxon>Spirochaetia</taxon>
        <taxon>Spirochaetales</taxon>
        <taxon>Treponemataceae</taxon>
        <taxon>Treponema</taxon>
    </lineage>
</organism>